<dbReference type="AlphaFoldDB" id="A0A7C9KWY8"/>
<feature type="domain" description="Schlafen AlbA-2" evidence="1">
    <location>
        <begin position="13"/>
        <end position="132"/>
    </location>
</feature>
<dbReference type="InterPro" id="IPR038475">
    <property type="entry name" value="RecG_C_sf"/>
</dbReference>
<dbReference type="InterPro" id="IPR007421">
    <property type="entry name" value="Schlafen_AlbA_2_dom"/>
</dbReference>
<dbReference type="PANTHER" id="PTHR30595">
    <property type="entry name" value="GLPR-RELATED TRANSCRIPTIONAL REPRESSOR"/>
    <property type="match status" value="1"/>
</dbReference>
<evidence type="ECO:0000313" key="2">
    <source>
        <dbReference type="EMBL" id="MSC57029.1"/>
    </source>
</evidence>
<proteinExistence type="predicted"/>
<gene>
    <name evidence="2" type="ORF">GKE48_06095</name>
</gene>
<dbReference type="PANTHER" id="PTHR30595:SF6">
    <property type="entry name" value="SCHLAFEN ALBA-2 DOMAIN-CONTAINING PROTEIN"/>
    <property type="match status" value="1"/>
</dbReference>
<name>A0A7C9KWY8_9FIRM</name>
<evidence type="ECO:0000259" key="1">
    <source>
        <dbReference type="Pfam" id="PF04326"/>
    </source>
</evidence>
<evidence type="ECO:0000313" key="3">
    <source>
        <dbReference type="Proteomes" id="UP000481964"/>
    </source>
</evidence>
<dbReference type="Pfam" id="PF13749">
    <property type="entry name" value="HATPase_c_4"/>
    <property type="match status" value="1"/>
</dbReference>
<organism evidence="2 3">
    <name type="scientific">Lachnospira eligens</name>
    <dbReference type="NCBI Taxonomy" id="39485"/>
    <lineage>
        <taxon>Bacteria</taxon>
        <taxon>Bacillati</taxon>
        <taxon>Bacillota</taxon>
        <taxon>Clostridia</taxon>
        <taxon>Lachnospirales</taxon>
        <taxon>Lachnospiraceae</taxon>
        <taxon>Lachnospira</taxon>
    </lineage>
</organism>
<dbReference type="Proteomes" id="UP000481964">
    <property type="component" value="Unassembled WGS sequence"/>
</dbReference>
<dbReference type="Gene3D" id="3.30.950.30">
    <property type="entry name" value="Schlafen, AAA domain"/>
    <property type="match status" value="1"/>
</dbReference>
<dbReference type="Pfam" id="PF04326">
    <property type="entry name" value="SLFN_AlbA_2"/>
    <property type="match status" value="1"/>
</dbReference>
<dbReference type="Gene3D" id="1.10.10.10">
    <property type="entry name" value="Winged helix-like DNA-binding domain superfamily/Winged helix DNA-binding domain"/>
    <property type="match status" value="1"/>
</dbReference>
<reference evidence="2 3" key="1">
    <citation type="journal article" date="2019" name="Nat. Med.">
        <title>A library of human gut bacterial isolates paired with longitudinal multiomics data enables mechanistic microbiome research.</title>
        <authorList>
            <person name="Poyet M."/>
            <person name="Groussin M."/>
            <person name="Gibbons S.M."/>
            <person name="Avila-Pacheco J."/>
            <person name="Jiang X."/>
            <person name="Kearney S.M."/>
            <person name="Perrotta A.R."/>
            <person name="Berdy B."/>
            <person name="Zhao S."/>
            <person name="Lieberman T.D."/>
            <person name="Swanson P.K."/>
            <person name="Smith M."/>
            <person name="Roesemann S."/>
            <person name="Alexander J.E."/>
            <person name="Rich S.A."/>
            <person name="Livny J."/>
            <person name="Vlamakis H."/>
            <person name="Clish C."/>
            <person name="Bullock K."/>
            <person name="Deik A."/>
            <person name="Scott J."/>
            <person name="Pierce K.A."/>
            <person name="Xavier R.J."/>
            <person name="Alm E.J."/>
        </authorList>
    </citation>
    <scope>NUCLEOTIDE SEQUENCE [LARGE SCALE GENOMIC DNA]</scope>
    <source>
        <strain evidence="2 3">BIOML-A1</strain>
    </source>
</reference>
<protein>
    <submittedName>
        <fullName evidence="2">AAA family ATPase</fullName>
    </submittedName>
</protein>
<dbReference type="EMBL" id="WKRD01000004">
    <property type="protein sequence ID" value="MSC57029.1"/>
    <property type="molecule type" value="Genomic_DNA"/>
</dbReference>
<dbReference type="RefSeq" id="WP_154300663.1">
    <property type="nucleotide sequence ID" value="NZ_JADMPT010000012.1"/>
</dbReference>
<comment type="caution">
    <text evidence="2">The sequence shown here is derived from an EMBL/GenBank/DDBJ whole genome shotgun (WGS) entry which is preliminary data.</text>
</comment>
<sequence length="496" mass="56475">MKQETLNKLNLCEDHERECKLANGGLPESIWETYSSFANTNGGTILLGIREHSDSFTIEGLTDKQIIKYQKDFWSTLNDRNKISKNILLNHHVQVIEVEDKKILKIDIPAADRHDKPVYIGTDPMKGTYKRDYEGDFLCTEEAVRAMFADQRDVSGDVEVLDEFGLDVLNQDTIKGYRIVFEQLHSGHPWNALENDEFLMKLRAAAKNKMGTLSPTIAGLLFFGEAYHITEVFPNYFLDYREECDDKAVRWLFRTHSNEGDWSGNIYDFFCKVRTRIDDEVAVPFANRRDGYRVDRVDVHDALEEALANALAHANYYGRRGIIVVKNGKELSISNPGTIRITKEEFYAGGNSDPRNPNILKMFGFVNVGERAGSGVDKIMTAWAEQNWKKPEFDFSERNDRVTLKLEVGQVVYIPGAADIRNSTDNSETDTAKAMPKEDKILAYIGENGSISMQKVVEICNYKSRTGARKLIDKMMKAGLIEKVGERNNTLYKTKK</sequence>
<accession>A0A7C9KWY8</accession>
<dbReference type="InterPro" id="IPR036388">
    <property type="entry name" value="WH-like_DNA-bd_sf"/>
</dbReference>
<dbReference type="Gene3D" id="3.30.565.60">
    <property type="match status" value="1"/>
</dbReference>
<dbReference type="InterPro" id="IPR038461">
    <property type="entry name" value="Schlafen_AlbA_2_dom_sf"/>
</dbReference>